<dbReference type="InterPro" id="IPR050336">
    <property type="entry name" value="Chromosome_partition/occlusion"/>
</dbReference>
<evidence type="ECO:0000259" key="4">
    <source>
        <dbReference type="Pfam" id="PF17762"/>
    </source>
</evidence>
<keyword evidence="1" id="KW-0159">Chromosome partition</keyword>
<keyword evidence="6" id="KW-1185">Reference proteome</keyword>
<evidence type="ECO:0000256" key="2">
    <source>
        <dbReference type="SAM" id="MobiDB-lite"/>
    </source>
</evidence>
<dbReference type="InterPro" id="IPR041468">
    <property type="entry name" value="HTH_ParB/Spo0J"/>
</dbReference>
<dbReference type="Proteomes" id="UP001596160">
    <property type="component" value="Unassembled WGS sequence"/>
</dbReference>
<gene>
    <name evidence="5" type="ORF">ACFPRH_32165</name>
</gene>
<name>A0ABW0AVL5_9ACTN</name>
<dbReference type="Pfam" id="PF02195">
    <property type="entry name" value="ParB_N"/>
    <property type="match status" value="1"/>
</dbReference>
<evidence type="ECO:0000313" key="5">
    <source>
        <dbReference type="EMBL" id="MFC5156377.1"/>
    </source>
</evidence>
<evidence type="ECO:0000259" key="3">
    <source>
        <dbReference type="Pfam" id="PF02195"/>
    </source>
</evidence>
<sequence length="371" mass="41080">MAASNRNAFDDFFDNDEPESVVDTKAEGRLLRVPLGRMAPNGVNPRTDFGSPEQLEDLGRSLKRRQIQAVPVVTKRAYLKLWPDHRDRVGNVDVVIVSGERRWRAATVVDLGALDCVINDDLAASRKVFIEAVVSENVDRANFDPVEEAYAVVALVTEFGTNRAVAQHFERADGWVTQRVLLTHLAPAMQTLVRQKGMPVEKARSLGKLARDHAWTEEQQAEWWQEQQAEREAAAATRKAGRKDRKDPSRLNGTSPPRAASGRTANDQQAQPQAGSAPVITTQASSSAEPDALRSDELEQKRISDTPDVPDPRGESSAGAKEPARWTGRVPWRDVEGLARAMIEHMTEEEIGLLATRLIEHRSAHRNIASS</sequence>
<dbReference type="EMBL" id="JBHSKP010000033">
    <property type="protein sequence ID" value="MFC5156377.1"/>
    <property type="molecule type" value="Genomic_DNA"/>
</dbReference>
<dbReference type="InterPro" id="IPR003115">
    <property type="entry name" value="ParB_N"/>
</dbReference>
<organism evidence="5 6">
    <name type="scientific">Streptomyces amakusaensis</name>
    <dbReference type="NCBI Taxonomy" id="67271"/>
    <lineage>
        <taxon>Bacteria</taxon>
        <taxon>Bacillati</taxon>
        <taxon>Actinomycetota</taxon>
        <taxon>Actinomycetes</taxon>
        <taxon>Kitasatosporales</taxon>
        <taxon>Streptomycetaceae</taxon>
        <taxon>Streptomyces</taxon>
    </lineage>
</organism>
<accession>A0ABW0AVL5</accession>
<dbReference type="SUPFAM" id="SSF109709">
    <property type="entry name" value="KorB DNA-binding domain-like"/>
    <property type="match status" value="1"/>
</dbReference>
<reference evidence="6" key="1">
    <citation type="journal article" date="2019" name="Int. J. Syst. Evol. Microbiol.">
        <title>The Global Catalogue of Microorganisms (GCM) 10K type strain sequencing project: providing services to taxonomists for standard genome sequencing and annotation.</title>
        <authorList>
            <consortium name="The Broad Institute Genomics Platform"/>
            <consortium name="The Broad Institute Genome Sequencing Center for Infectious Disease"/>
            <person name="Wu L."/>
            <person name="Ma J."/>
        </authorList>
    </citation>
    <scope>NUCLEOTIDE SEQUENCE [LARGE SCALE GENOMIC DNA]</scope>
    <source>
        <strain evidence="6">PCU 266</strain>
    </source>
</reference>
<dbReference type="Gene3D" id="3.90.1530.10">
    <property type="entry name" value="Conserved hypothetical protein from pyrococcus furiosus pfu- 392566-001, ParB domain"/>
    <property type="match status" value="1"/>
</dbReference>
<feature type="compositionally biased region" description="Polar residues" evidence="2">
    <location>
        <begin position="263"/>
        <end position="288"/>
    </location>
</feature>
<evidence type="ECO:0000313" key="6">
    <source>
        <dbReference type="Proteomes" id="UP001596160"/>
    </source>
</evidence>
<feature type="compositionally biased region" description="Basic and acidic residues" evidence="2">
    <location>
        <begin position="291"/>
        <end position="314"/>
    </location>
</feature>
<dbReference type="Gene3D" id="1.10.10.2830">
    <property type="match status" value="1"/>
</dbReference>
<dbReference type="RefSeq" id="WP_344485473.1">
    <property type="nucleotide sequence ID" value="NZ_BAAASB010000029.1"/>
</dbReference>
<dbReference type="Pfam" id="PF17762">
    <property type="entry name" value="HTH_ParB"/>
    <property type="match status" value="1"/>
</dbReference>
<dbReference type="SUPFAM" id="SSF110849">
    <property type="entry name" value="ParB/Sulfiredoxin"/>
    <property type="match status" value="1"/>
</dbReference>
<dbReference type="InterPro" id="IPR036086">
    <property type="entry name" value="ParB/Sulfiredoxin_sf"/>
</dbReference>
<protein>
    <submittedName>
        <fullName evidence="5">ParB/RepB/Spo0J family partition protein</fullName>
    </submittedName>
</protein>
<evidence type="ECO:0000256" key="1">
    <source>
        <dbReference type="ARBA" id="ARBA00022829"/>
    </source>
</evidence>
<feature type="domain" description="ParB-like N-terminal" evidence="3">
    <location>
        <begin position="30"/>
        <end position="123"/>
    </location>
</feature>
<feature type="domain" description="ParB/Spo0J HTH" evidence="4">
    <location>
        <begin position="142"/>
        <end position="220"/>
    </location>
</feature>
<feature type="region of interest" description="Disordered" evidence="2">
    <location>
        <begin position="220"/>
        <end position="328"/>
    </location>
</feature>
<dbReference type="PANTHER" id="PTHR33375">
    <property type="entry name" value="CHROMOSOME-PARTITIONING PROTEIN PARB-RELATED"/>
    <property type="match status" value="1"/>
</dbReference>
<comment type="caution">
    <text evidence="5">The sequence shown here is derived from an EMBL/GenBank/DDBJ whole genome shotgun (WGS) entry which is preliminary data.</text>
</comment>
<dbReference type="PANTHER" id="PTHR33375:SF1">
    <property type="entry name" value="CHROMOSOME-PARTITIONING PROTEIN PARB-RELATED"/>
    <property type="match status" value="1"/>
</dbReference>
<proteinExistence type="predicted"/>